<feature type="signal peptide" evidence="1">
    <location>
        <begin position="1"/>
        <end position="20"/>
    </location>
</feature>
<evidence type="ECO:0000256" key="1">
    <source>
        <dbReference type="SAM" id="SignalP"/>
    </source>
</evidence>
<evidence type="ECO:0000313" key="3">
    <source>
        <dbReference type="EMBL" id="STY17213.1"/>
    </source>
</evidence>
<keyword evidence="4" id="KW-1185">Reference proteome</keyword>
<dbReference type="EMBL" id="LNYR01000006">
    <property type="protein sequence ID" value="KTD52993.1"/>
    <property type="molecule type" value="Genomic_DNA"/>
</dbReference>
<keyword evidence="1" id="KW-0732">Signal</keyword>
<accession>A0A378KRK1</accession>
<name>A0A378KRK1_9GAMM</name>
<dbReference type="AlphaFoldDB" id="A0A378KRK1"/>
<dbReference type="RefSeq" id="WP_133141097.1">
    <property type="nucleotide sequence ID" value="NZ_CAAAIL010000018.1"/>
</dbReference>
<organism evidence="3 5">
    <name type="scientific">Legionella quateirensis</name>
    <dbReference type="NCBI Taxonomy" id="45072"/>
    <lineage>
        <taxon>Bacteria</taxon>
        <taxon>Pseudomonadati</taxon>
        <taxon>Pseudomonadota</taxon>
        <taxon>Gammaproteobacteria</taxon>
        <taxon>Legionellales</taxon>
        <taxon>Legionellaceae</taxon>
        <taxon>Legionella</taxon>
    </lineage>
</organism>
<feature type="chain" id="PRO_5017044858" evidence="1">
    <location>
        <begin position="21"/>
        <end position="79"/>
    </location>
</feature>
<evidence type="ECO:0000313" key="2">
    <source>
        <dbReference type="EMBL" id="KTD52993.1"/>
    </source>
</evidence>
<evidence type="ECO:0000313" key="5">
    <source>
        <dbReference type="Proteomes" id="UP000254230"/>
    </source>
</evidence>
<evidence type="ECO:0000313" key="4">
    <source>
        <dbReference type="Proteomes" id="UP000054639"/>
    </source>
</evidence>
<dbReference type="EMBL" id="UGOW01000001">
    <property type="protein sequence ID" value="STY17213.1"/>
    <property type="molecule type" value="Genomic_DNA"/>
</dbReference>
<gene>
    <name evidence="2" type="ORF">Lqua_0826</name>
    <name evidence="3" type="ORF">NCTC12376_01007</name>
</gene>
<dbReference type="Proteomes" id="UP000254230">
    <property type="component" value="Unassembled WGS sequence"/>
</dbReference>
<sequence>MEIEIRILCAFLLLSSTLNAAHSASEFLIPRYKKWLNPILKVIHQYDLSLFEFPLSRDRTSLTFYLNFKHSPADLLNQN</sequence>
<reference evidence="2 4" key="1">
    <citation type="submission" date="2015-11" db="EMBL/GenBank/DDBJ databases">
        <title>Genomic analysis of 38 Legionella species identifies large and diverse effector repertoires.</title>
        <authorList>
            <person name="Burstein D."/>
            <person name="Amaro F."/>
            <person name="Zusman T."/>
            <person name="Lifshitz Z."/>
            <person name="Cohen O."/>
            <person name="Gilbert J.A."/>
            <person name="Pupko T."/>
            <person name="Shuman H.A."/>
            <person name="Segal G."/>
        </authorList>
    </citation>
    <scope>NUCLEOTIDE SEQUENCE [LARGE SCALE GENOMIC DNA]</scope>
    <source>
        <strain evidence="2 4">ATCC 49507</strain>
    </source>
</reference>
<reference evidence="3 5" key="2">
    <citation type="submission" date="2018-06" db="EMBL/GenBank/DDBJ databases">
        <authorList>
            <consortium name="Pathogen Informatics"/>
            <person name="Doyle S."/>
        </authorList>
    </citation>
    <scope>NUCLEOTIDE SEQUENCE [LARGE SCALE GENOMIC DNA]</scope>
    <source>
        <strain evidence="3 5">NCTC12376</strain>
    </source>
</reference>
<protein>
    <submittedName>
        <fullName evidence="3">Uncharacterized protein</fullName>
    </submittedName>
</protein>
<proteinExistence type="predicted"/>
<dbReference type="Proteomes" id="UP000054639">
    <property type="component" value="Unassembled WGS sequence"/>
</dbReference>